<dbReference type="EMBL" id="AP014809">
    <property type="protein sequence ID" value="BAU93453.1"/>
    <property type="molecule type" value="Genomic_DNA"/>
</dbReference>
<accession>A0A160PLA3</accession>
<sequence length="163" mass="17590">MEGAEMSKKLDGATFVLKAAALAEVCAHWAKGSMIAPQYLLEPVYDDKCWQFLAEIRGRCDEIERYLTCDPSAPINNLMGPAPGTSDQPLASSGLSQEVRQRLQQAVDDFESEAADAHDMGERPDLWDEVVEVPIDDVRTVLGLLGVSDQPPASSGKALTGKG</sequence>
<organism evidence="2 3">
    <name type="scientific">Methylorubrum populi</name>
    <dbReference type="NCBI Taxonomy" id="223967"/>
    <lineage>
        <taxon>Bacteria</taxon>
        <taxon>Pseudomonadati</taxon>
        <taxon>Pseudomonadota</taxon>
        <taxon>Alphaproteobacteria</taxon>
        <taxon>Hyphomicrobiales</taxon>
        <taxon>Methylobacteriaceae</taxon>
        <taxon>Methylorubrum</taxon>
    </lineage>
</organism>
<dbReference type="Proteomes" id="UP000218288">
    <property type="component" value="Chromosome"/>
</dbReference>
<feature type="region of interest" description="Disordered" evidence="1">
    <location>
        <begin position="74"/>
        <end position="98"/>
    </location>
</feature>
<evidence type="ECO:0000313" key="3">
    <source>
        <dbReference type="Proteomes" id="UP000218288"/>
    </source>
</evidence>
<dbReference type="AlphaFoldDB" id="A0A160PLA3"/>
<evidence type="ECO:0000256" key="1">
    <source>
        <dbReference type="SAM" id="MobiDB-lite"/>
    </source>
</evidence>
<gene>
    <name evidence="2" type="ORF">MPPM_4848</name>
</gene>
<feature type="compositionally biased region" description="Polar residues" evidence="1">
    <location>
        <begin position="85"/>
        <end position="98"/>
    </location>
</feature>
<name>A0A160PLA3_9HYPH</name>
<proteinExistence type="predicted"/>
<protein>
    <submittedName>
        <fullName evidence="2">Uncharacterized protein</fullName>
    </submittedName>
</protein>
<reference evidence="2 3" key="1">
    <citation type="journal article" date="2016" name="Genome Announc.">
        <title>Complete Genome Sequence of Methylobacterium populi P-1M, Isolated from Pink-Pigmented Household Biofilm.</title>
        <authorList>
            <person name="Morohoshi T."/>
            <person name="Ikeda T."/>
        </authorList>
    </citation>
    <scope>NUCLEOTIDE SEQUENCE [LARGE SCALE GENOMIC DNA]</scope>
    <source>
        <strain evidence="2 3">P-1M</strain>
    </source>
</reference>
<evidence type="ECO:0000313" key="2">
    <source>
        <dbReference type="EMBL" id="BAU93453.1"/>
    </source>
</evidence>